<dbReference type="InterPro" id="IPR003594">
    <property type="entry name" value="HATPase_dom"/>
</dbReference>
<dbReference type="Gene3D" id="3.30.450.40">
    <property type="match status" value="1"/>
</dbReference>
<dbReference type="SUPFAM" id="SSF55874">
    <property type="entry name" value="ATPase domain of HSP90 chaperone/DNA topoisomerase II/histidine kinase"/>
    <property type="match status" value="1"/>
</dbReference>
<evidence type="ECO:0000313" key="12">
    <source>
        <dbReference type="EMBL" id="CAB4890194.1"/>
    </source>
</evidence>
<evidence type="ECO:0000256" key="4">
    <source>
        <dbReference type="ARBA" id="ARBA00022692"/>
    </source>
</evidence>
<keyword evidence="2" id="KW-1003">Cell membrane</keyword>
<dbReference type="InterPro" id="IPR011712">
    <property type="entry name" value="Sig_transdc_His_kin_sub3_dim/P"/>
</dbReference>
<feature type="transmembrane region" description="Helical" evidence="9">
    <location>
        <begin position="112"/>
        <end position="130"/>
    </location>
</feature>
<evidence type="ECO:0000256" key="1">
    <source>
        <dbReference type="ARBA" id="ARBA00004651"/>
    </source>
</evidence>
<accession>A0A6J7F9C9</accession>
<evidence type="ECO:0000256" key="8">
    <source>
        <dbReference type="SAM" id="MobiDB-lite"/>
    </source>
</evidence>
<dbReference type="PANTHER" id="PTHR24421">
    <property type="entry name" value="NITRATE/NITRITE SENSOR PROTEIN NARX-RELATED"/>
    <property type="match status" value="1"/>
</dbReference>
<dbReference type="AlphaFoldDB" id="A0A6J7F9C9"/>
<dbReference type="CDD" id="cd16917">
    <property type="entry name" value="HATPase_UhpB-NarQ-NarX-like"/>
    <property type="match status" value="1"/>
</dbReference>
<dbReference type="Gene3D" id="3.30.565.10">
    <property type="entry name" value="Histidine kinase-like ATPase, C-terminal domain"/>
    <property type="match status" value="1"/>
</dbReference>
<evidence type="ECO:0000256" key="5">
    <source>
        <dbReference type="ARBA" id="ARBA00022777"/>
    </source>
</evidence>
<dbReference type="InterPro" id="IPR036890">
    <property type="entry name" value="HATPase_C_sf"/>
</dbReference>
<evidence type="ECO:0000256" key="7">
    <source>
        <dbReference type="ARBA" id="ARBA00023136"/>
    </source>
</evidence>
<proteinExistence type="predicted"/>
<feature type="domain" description="Histidine kinase/HSP90-like ATPase" evidence="11">
    <location>
        <begin position="490"/>
        <end position="582"/>
    </location>
</feature>
<keyword evidence="4 9" id="KW-0812">Transmembrane</keyword>
<organism evidence="12">
    <name type="scientific">freshwater metagenome</name>
    <dbReference type="NCBI Taxonomy" id="449393"/>
    <lineage>
        <taxon>unclassified sequences</taxon>
        <taxon>metagenomes</taxon>
        <taxon>ecological metagenomes</taxon>
    </lineage>
</organism>
<dbReference type="SMART" id="SM00065">
    <property type="entry name" value="GAF"/>
    <property type="match status" value="1"/>
</dbReference>
<dbReference type="GO" id="GO:0005886">
    <property type="term" value="C:plasma membrane"/>
    <property type="evidence" value="ECO:0007669"/>
    <property type="project" value="UniProtKB-SubCell"/>
</dbReference>
<dbReference type="InterPro" id="IPR003018">
    <property type="entry name" value="GAF"/>
</dbReference>
<dbReference type="Pfam" id="PF07730">
    <property type="entry name" value="HisKA_3"/>
    <property type="match status" value="1"/>
</dbReference>
<dbReference type="InterPro" id="IPR029016">
    <property type="entry name" value="GAF-like_dom_sf"/>
</dbReference>
<feature type="domain" description="GAF" evidence="10">
    <location>
        <begin position="241"/>
        <end position="380"/>
    </location>
</feature>
<feature type="transmembrane region" description="Helical" evidence="9">
    <location>
        <begin position="79"/>
        <end position="100"/>
    </location>
</feature>
<feature type="transmembrane region" description="Helical" evidence="9">
    <location>
        <begin position="142"/>
        <end position="169"/>
    </location>
</feature>
<keyword evidence="5" id="KW-0418">Kinase</keyword>
<evidence type="ECO:0000256" key="2">
    <source>
        <dbReference type="ARBA" id="ARBA00022475"/>
    </source>
</evidence>
<dbReference type="GO" id="GO:0000155">
    <property type="term" value="F:phosphorelay sensor kinase activity"/>
    <property type="evidence" value="ECO:0007669"/>
    <property type="project" value="InterPro"/>
</dbReference>
<dbReference type="EMBL" id="CAFBLP010000102">
    <property type="protein sequence ID" value="CAB4890194.1"/>
    <property type="molecule type" value="Genomic_DNA"/>
</dbReference>
<dbReference type="GO" id="GO:0046983">
    <property type="term" value="F:protein dimerization activity"/>
    <property type="evidence" value="ECO:0007669"/>
    <property type="project" value="InterPro"/>
</dbReference>
<reference evidence="12" key="1">
    <citation type="submission" date="2020-05" db="EMBL/GenBank/DDBJ databases">
        <authorList>
            <person name="Chiriac C."/>
            <person name="Salcher M."/>
            <person name="Ghai R."/>
            <person name="Kavagutti S V."/>
        </authorList>
    </citation>
    <scope>NUCLEOTIDE SEQUENCE</scope>
</reference>
<feature type="region of interest" description="Disordered" evidence="8">
    <location>
        <begin position="1"/>
        <end position="38"/>
    </location>
</feature>
<evidence type="ECO:0000259" key="11">
    <source>
        <dbReference type="SMART" id="SM00387"/>
    </source>
</evidence>
<evidence type="ECO:0000256" key="3">
    <source>
        <dbReference type="ARBA" id="ARBA00022679"/>
    </source>
</evidence>
<dbReference type="InterPro" id="IPR050482">
    <property type="entry name" value="Sensor_HK_TwoCompSys"/>
</dbReference>
<keyword evidence="7 9" id="KW-0472">Membrane</keyword>
<comment type="subcellular location">
    <subcellularLocation>
        <location evidence="1">Cell membrane</location>
        <topology evidence="1">Multi-pass membrane protein</topology>
    </subcellularLocation>
</comment>
<dbReference type="Gene3D" id="1.20.5.1930">
    <property type="match status" value="1"/>
</dbReference>
<dbReference type="SMART" id="SM00387">
    <property type="entry name" value="HATPase_c"/>
    <property type="match status" value="1"/>
</dbReference>
<keyword evidence="3" id="KW-0808">Transferase</keyword>
<sequence>MSDETTEGAPLSWPLVERRRNPAAAGSAPQRDDRVGPTDRARANELTAPIDAAPLLPFRIAAFFGAVIRGFNLYSWSNWTLTMATAVVAVYTLFAVLRPIASRNDNRTRLRVVVELAVVTGTVLITGGWASPLAVCLVPTCMFAGFVGGTIFSAQLGAGATAVITVQYLEEVGSVKGLRDTALWLGLLALVAVTSGVSHRASLDSARHQQAALDRVGRLAEANALLFSLQRVAQTLPASLDLQDVLNSTVTRVQSLIDHNMLTVLLFSDVTHELEPLRVQGYSISDVPAMPERADAISEALRDPKTVRRDDLDQSTGALAPLARSGLYAALRARGAVIGAIAVESVNPAHFGQQQAEILHGLAEPFGIAIDNARLFQRLRIVSADEERNRIARDIHDHIGSSLAFLGFEIDRSIGAATRGESVDDSLRELRQQVTRMIGDVRETLYDLRSNVSETQDLASTLKQFVDRVRGRSGLQISFESQQHDRLTLAQERELWHIAREALINVERHAQASEATVSLLSTPTHAALTITDNGVGLAATGGRNDSYGMVGMRERAASIGAKLTTESSPNGTVIQVSLRQHKGAGQWE</sequence>
<evidence type="ECO:0000256" key="9">
    <source>
        <dbReference type="SAM" id="Phobius"/>
    </source>
</evidence>
<protein>
    <submittedName>
        <fullName evidence="12">Unannotated protein</fullName>
    </submittedName>
</protein>
<evidence type="ECO:0000256" key="6">
    <source>
        <dbReference type="ARBA" id="ARBA00022989"/>
    </source>
</evidence>
<evidence type="ECO:0000259" key="10">
    <source>
        <dbReference type="SMART" id="SM00065"/>
    </source>
</evidence>
<keyword evidence="6 9" id="KW-1133">Transmembrane helix</keyword>
<gene>
    <name evidence="12" type="ORF">UFOPK3376_02765</name>
</gene>
<dbReference type="PANTHER" id="PTHR24421:SF37">
    <property type="entry name" value="SENSOR HISTIDINE KINASE NARS"/>
    <property type="match status" value="1"/>
</dbReference>
<dbReference type="SUPFAM" id="SSF55781">
    <property type="entry name" value="GAF domain-like"/>
    <property type="match status" value="1"/>
</dbReference>
<name>A0A6J7F9C9_9ZZZZ</name>
<feature type="transmembrane region" description="Helical" evidence="9">
    <location>
        <begin position="181"/>
        <end position="199"/>
    </location>
</feature>